<dbReference type="AlphaFoldDB" id="A0A5B8XPM6"/>
<dbReference type="RefSeq" id="WP_146959736.1">
    <property type="nucleotide sequence ID" value="NZ_CP042467.1"/>
</dbReference>
<accession>A0A5B8XPM6</accession>
<protein>
    <submittedName>
        <fullName evidence="1">Uncharacterized protein</fullName>
    </submittedName>
</protein>
<proteinExistence type="predicted"/>
<reference evidence="1 2" key="1">
    <citation type="submission" date="2019-08" db="EMBL/GenBank/DDBJ databases">
        <authorList>
            <person name="Liang Q."/>
        </authorList>
    </citation>
    <scope>NUCLEOTIDE SEQUENCE [LARGE SCALE GENOMIC DNA]</scope>
    <source>
        <strain evidence="1 2">V1718</strain>
    </source>
</reference>
<evidence type="ECO:0000313" key="2">
    <source>
        <dbReference type="Proteomes" id="UP000321595"/>
    </source>
</evidence>
<dbReference type="Proteomes" id="UP000321595">
    <property type="component" value="Chromosome"/>
</dbReference>
<organism evidence="1 2">
    <name type="scientific">Microvenator marinus</name>
    <dbReference type="NCBI Taxonomy" id="2600177"/>
    <lineage>
        <taxon>Bacteria</taxon>
        <taxon>Deltaproteobacteria</taxon>
        <taxon>Bradymonadales</taxon>
        <taxon>Microvenatoraceae</taxon>
        <taxon>Microvenator</taxon>
    </lineage>
</organism>
<evidence type="ECO:0000313" key="1">
    <source>
        <dbReference type="EMBL" id="QED27842.1"/>
    </source>
</evidence>
<sequence length="111" mass="12305">MGVIGPSTTPRMLTPEQLTENPWWGLFCSMIHARKDYAEPLYKATMNQCIDSYEAGMLSHRDMDEISDTMQVLVHSDLEQSTTPPHNDLFASLLDDAVASPASLSFDLAVS</sequence>
<keyword evidence="2" id="KW-1185">Reference proteome</keyword>
<name>A0A5B8XPM6_9DELT</name>
<dbReference type="EMBL" id="CP042467">
    <property type="protein sequence ID" value="QED27842.1"/>
    <property type="molecule type" value="Genomic_DNA"/>
</dbReference>
<dbReference type="KEGG" id="bbae:FRD01_11470"/>
<gene>
    <name evidence="1" type="ORF">FRD01_11470</name>
</gene>